<name>A0AAV5TQ07_9BILA</name>
<protein>
    <submittedName>
        <fullName evidence="4">Uncharacterized protein</fullName>
    </submittedName>
</protein>
<keyword evidence="3" id="KW-0624">Polysaccharide degradation</keyword>
<keyword evidence="1" id="KW-0136">Cellulose degradation</keyword>
<evidence type="ECO:0000313" key="5">
    <source>
        <dbReference type="Proteomes" id="UP001432027"/>
    </source>
</evidence>
<reference evidence="4" key="1">
    <citation type="submission" date="2023-10" db="EMBL/GenBank/DDBJ databases">
        <title>Genome assembly of Pristionchus species.</title>
        <authorList>
            <person name="Yoshida K."/>
            <person name="Sommer R.J."/>
        </authorList>
    </citation>
    <scope>NUCLEOTIDE SEQUENCE</scope>
    <source>
        <strain evidence="4">RS0144</strain>
    </source>
</reference>
<evidence type="ECO:0000313" key="4">
    <source>
        <dbReference type="EMBL" id="GMS96545.1"/>
    </source>
</evidence>
<dbReference type="PANTHER" id="PTHR35923:SF2">
    <property type="entry name" value="ENDOGLUCANASE"/>
    <property type="match status" value="1"/>
</dbReference>
<evidence type="ECO:0000256" key="2">
    <source>
        <dbReference type="ARBA" id="ARBA00023277"/>
    </source>
</evidence>
<sequence length="95" mass="10819">MTKRNGTLGTSTCMTNNFYWSLNPHHVAGDAGGLLEVDWKTLNHRKIELLKRLQPHPTVFKERDSKICITKGTFPEDHCVRMATLLNMSKINVLP</sequence>
<dbReference type="AlphaFoldDB" id="A0AAV5TQ07"/>
<dbReference type="Proteomes" id="UP001432027">
    <property type="component" value="Unassembled WGS sequence"/>
</dbReference>
<keyword evidence="2" id="KW-0119">Carbohydrate metabolism</keyword>
<keyword evidence="5" id="KW-1185">Reference proteome</keyword>
<comment type="caution">
    <text evidence="4">The sequence shown here is derived from an EMBL/GenBank/DDBJ whole genome shotgun (WGS) entry which is preliminary data.</text>
</comment>
<organism evidence="4 5">
    <name type="scientific">Pristionchus entomophagus</name>
    <dbReference type="NCBI Taxonomy" id="358040"/>
    <lineage>
        <taxon>Eukaryota</taxon>
        <taxon>Metazoa</taxon>
        <taxon>Ecdysozoa</taxon>
        <taxon>Nematoda</taxon>
        <taxon>Chromadorea</taxon>
        <taxon>Rhabditida</taxon>
        <taxon>Rhabditina</taxon>
        <taxon>Diplogasteromorpha</taxon>
        <taxon>Diplogasteroidea</taxon>
        <taxon>Neodiplogasteridae</taxon>
        <taxon>Pristionchus</taxon>
    </lineage>
</organism>
<evidence type="ECO:0000256" key="3">
    <source>
        <dbReference type="ARBA" id="ARBA00023326"/>
    </source>
</evidence>
<gene>
    <name evidence="4" type="ORF">PENTCL1PPCAC_18720</name>
</gene>
<proteinExistence type="predicted"/>
<dbReference type="EMBL" id="BTSX01000004">
    <property type="protein sequence ID" value="GMS96545.1"/>
    <property type="molecule type" value="Genomic_DNA"/>
</dbReference>
<dbReference type="PANTHER" id="PTHR35923">
    <property type="entry name" value="MAJOR EXTRACELLULAR ENDOGLUCANASE"/>
    <property type="match status" value="1"/>
</dbReference>
<dbReference type="GO" id="GO:0030245">
    <property type="term" value="P:cellulose catabolic process"/>
    <property type="evidence" value="ECO:0007669"/>
    <property type="project" value="UniProtKB-KW"/>
</dbReference>
<evidence type="ECO:0000256" key="1">
    <source>
        <dbReference type="ARBA" id="ARBA00023001"/>
    </source>
</evidence>
<dbReference type="Gene3D" id="3.20.20.80">
    <property type="entry name" value="Glycosidases"/>
    <property type="match status" value="1"/>
</dbReference>
<accession>A0AAV5TQ07</accession>